<evidence type="ECO:0000313" key="2">
    <source>
        <dbReference type="EMBL" id="MPM58330.1"/>
    </source>
</evidence>
<dbReference type="Pfam" id="PF13566">
    <property type="entry name" value="DUF4130"/>
    <property type="match status" value="1"/>
</dbReference>
<protein>
    <recommendedName>
        <fullName evidence="1">DUF4130 domain-containing protein</fullName>
    </recommendedName>
</protein>
<reference evidence="2" key="1">
    <citation type="submission" date="2019-08" db="EMBL/GenBank/DDBJ databases">
        <authorList>
            <person name="Kucharzyk K."/>
            <person name="Murdoch R.W."/>
            <person name="Higgins S."/>
            <person name="Loffler F."/>
        </authorList>
    </citation>
    <scope>NUCLEOTIDE SEQUENCE</scope>
</reference>
<comment type="caution">
    <text evidence="2">The sequence shown here is derived from an EMBL/GenBank/DDBJ whole genome shotgun (WGS) entry which is preliminary data.</text>
</comment>
<dbReference type="AlphaFoldDB" id="A0A645AYS8"/>
<feature type="domain" description="DUF4130" evidence="1">
    <location>
        <begin position="90"/>
        <end position="245"/>
    </location>
</feature>
<evidence type="ECO:0000259" key="1">
    <source>
        <dbReference type="Pfam" id="PF13566"/>
    </source>
</evidence>
<gene>
    <name evidence="2" type="ORF">SDC9_105161</name>
</gene>
<dbReference type="InterPro" id="IPR025404">
    <property type="entry name" value="DUF4130"/>
</dbReference>
<sequence>MILCSQTPSSIIKAALLAQILSDLPCLSGEQQELGLFMHTEAINADNCTISALIERLRQNCGLDADWLLTAPGKTLIHHIAGNMRYQSPDRSVVIFAAIEQALRYGHAYCLGGVGDISRIFITRTRTVWHEVHRMTGFIRFQPGPDNTLVTSPKLYHNTADIILRKIAVKYPNTGLVMVLPRNAIMIYNGVITPVALDDYLAYSKGDNFQKAWETYYNSQYIAARKNIALAQRVIPKKYWNWLSEGKILEQESQKML</sequence>
<proteinExistence type="predicted"/>
<name>A0A645AYS8_9ZZZZ</name>
<organism evidence="2">
    <name type="scientific">bioreactor metagenome</name>
    <dbReference type="NCBI Taxonomy" id="1076179"/>
    <lineage>
        <taxon>unclassified sequences</taxon>
        <taxon>metagenomes</taxon>
        <taxon>ecological metagenomes</taxon>
    </lineage>
</organism>
<accession>A0A645AYS8</accession>
<dbReference type="EMBL" id="VSSQ01016707">
    <property type="protein sequence ID" value="MPM58330.1"/>
    <property type="molecule type" value="Genomic_DNA"/>
</dbReference>